<dbReference type="InterPro" id="IPR050612">
    <property type="entry name" value="Prok_Mopterin_Oxidored"/>
</dbReference>
<dbReference type="SMART" id="SM00926">
    <property type="entry name" value="Molybdop_Fe4S4"/>
    <property type="match status" value="1"/>
</dbReference>
<name>A0A2M7G1B9_9BACT</name>
<feature type="domain" description="4Fe-4S Mo/W bis-MGD-type" evidence="5">
    <location>
        <begin position="2"/>
        <end position="56"/>
    </location>
</feature>
<dbReference type="SUPFAM" id="SSF53706">
    <property type="entry name" value="Formate dehydrogenase/DMSO reductase, domains 1-3"/>
    <property type="match status" value="1"/>
</dbReference>
<reference evidence="6 7" key="1">
    <citation type="submission" date="2017-09" db="EMBL/GenBank/DDBJ databases">
        <title>Depth-based differentiation of microbial function through sediment-hosted aquifers and enrichment of novel symbionts in the deep terrestrial subsurface.</title>
        <authorList>
            <person name="Probst A.J."/>
            <person name="Ladd B."/>
            <person name="Jarett J.K."/>
            <person name="Geller-Mcgrath D.E."/>
            <person name="Sieber C.M."/>
            <person name="Emerson J.B."/>
            <person name="Anantharaman K."/>
            <person name="Thomas B.C."/>
            <person name="Malmstrom R."/>
            <person name="Stieglmeier M."/>
            <person name="Klingl A."/>
            <person name="Woyke T."/>
            <person name="Ryan C.M."/>
            <person name="Banfield J.F."/>
        </authorList>
    </citation>
    <scope>NUCLEOTIDE SEQUENCE [LARGE SCALE GENOMIC DNA]</scope>
    <source>
        <strain evidence="6">CG17_big_fil_post_rev_8_21_14_2_50_48_46</strain>
    </source>
</reference>
<keyword evidence="2" id="KW-0479">Metal-binding</keyword>
<gene>
    <name evidence="6" type="ORF">COW36_17830</name>
</gene>
<dbReference type="PANTHER" id="PTHR43742">
    <property type="entry name" value="TRIMETHYLAMINE-N-OXIDE REDUCTASE"/>
    <property type="match status" value="1"/>
</dbReference>
<dbReference type="Pfam" id="PF00384">
    <property type="entry name" value="Molybdopterin"/>
    <property type="match status" value="1"/>
</dbReference>
<dbReference type="CDD" id="cd02782">
    <property type="entry name" value="MopB_CT_1"/>
    <property type="match status" value="1"/>
</dbReference>
<comment type="caution">
    <text evidence="6">The sequence shown here is derived from an EMBL/GenBank/DDBJ whole genome shotgun (WGS) entry which is preliminary data.</text>
</comment>
<dbReference type="Pfam" id="PF01568">
    <property type="entry name" value="Molydop_binding"/>
    <property type="match status" value="1"/>
</dbReference>
<dbReference type="SUPFAM" id="SSF50692">
    <property type="entry name" value="ADC-like"/>
    <property type="match status" value="1"/>
</dbReference>
<dbReference type="Gene3D" id="3.40.228.10">
    <property type="entry name" value="Dimethylsulfoxide Reductase, domain 2"/>
    <property type="match status" value="1"/>
</dbReference>
<sequence length="723" mass="79314">MKNLHYRNCHLCEAMCGLEIEYEGERVLSIRGDQADPFSQGHLCPKAVAIQDIHTDSDRVRAPQKKIKGAWVEISWDEALDTVATKLSQLQERYGPDSVAIYMGNPMAHNFGGVLYLSALHEALKTRNKYSATSVDQLPHMLAGFLMFGHQLLMPVPDLDRTDFFLNIGGNPLASNGSIMTAPNIRKRFKALKARGGKLVVIDPRRTETSQIADQHLFISPGRDAFLLLAMLHTLFAENLVKKESPHATSLFGGGEMPGWVADFPPEAVAGVTGISAEDIKTLARDFCAARSAVCYVRFGACTQAFGALVVWLSYVLNGMTGNFDRAGGLMFTSPAADLVGVSKRLGKAGSFGRYFSRVRHLPEFGGEFPVSTLADEMETPGQAQIRGLLTLAGNPVLSSPNGGRLEKALEQLEFMASIDLYCNETSCKADILLPASFALEEDHFDLIFNLLSVRNTLKYSPALFERVGNTKPDWEIIFELAQRLQIKKGGLDSLFAQAMQFLGKGLKPAALVDTMIRFGRYGDWFLPFSQGLNLAKLKAHPHGLDLGALQPALPEILCTPDQKINWAPREYLADLSRLKQDLKRPAPEFLLIGRRQLRSNNSWMHNSLRLVRGKNPCTLLMHAQNAANLELVSGDWVEVCSATGALQVSVEVTDAIMPGVVSLPHGWGHDRQGVQLKIAREHAGVSLNDITEHLSIDALSGNAALNGVSVKIRKIEPAQQDS</sequence>
<dbReference type="InterPro" id="IPR006656">
    <property type="entry name" value="Mopterin_OxRdtase"/>
</dbReference>
<accession>A0A2M7G1B9</accession>
<organism evidence="6 7">
    <name type="scientific">bacterium (Candidatus Blackallbacteria) CG17_big_fil_post_rev_8_21_14_2_50_48_46</name>
    <dbReference type="NCBI Taxonomy" id="2014261"/>
    <lineage>
        <taxon>Bacteria</taxon>
        <taxon>Candidatus Blackallbacteria</taxon>
    </lineage>
</organism>
<dbReference type="Gene3D" id="2.40.40.20">
    <property type="match status" value="1"/>
</dbReference>
<proteinExistence type="inferred from homology"/>
<evidence type="ECO:0000313" key="7">
    <source>
        <dbReference type="Proteomes" id="UP000231019"/>
    </source>
</evidence>
<dbReference type="Pfam" id="PF04879">
    <property type="entry name" value="Molybdop_Fe4S4"/>
    <property type="match status" value="1"/>
</dbReference>
<evidence type="ECO:0000256" key="2">
    <source>
        <dbReference type="ARBA" id="ARBA00022723"/>
    </source>
</evidence>
<dbReference type="GO" id="GO:0051536">
    <property type="term" value="F:iron-sulfur cluster binding"/>
    <property type="evidence" value="ECO:0007669"/>
    <property type="project" value="UniProtKB-KW"/>
</dbReference>
<protein>
    <submittedName>
        <fullName evidence="6">Dehydrogenase</fullName>
    </submittedName>
</protein>
<dbReference type="Gene3D" id="2.20.25.90">
    <property type="entry name" value="ADC-like domains"/>
    <property type="match status" value="1"/>
</dbReference>
<dbReference type="GO" id="GO:0043546">
    <property type="term" value="F:molybdopterin cofactor binding"/>
    <property type="evidence" value="ECO:0007669"/>
    <property type="project" value="InterPro"/>
</dbReference>
<dbReference type="Gene3D" id="3.40.50.740">
    <property type="match status" value="1"/>
</dbReference>
<comment type="similarity">
    <text evidence="1">Belongs to the prokaryotic molybdopterin-containing oxidoreductase family.</text>
</comment>
<dbReference type="InterPro" id="IPR006657">
    <property type="entry name" value="MoPterin_dinucl-bd_dom"/>
</dbReference>
<evidence type="ECO:0000256" key="4">
    <source>
        <dbReference type="ARBA" id="ARBA00023014"/>
    </source>
</evidence>
<dbReference type="InterPro" id="IPR009010">
    <property type="entry name" value="Asp_de-COase-like_dom_sf"/>
</dbReference>
<dbReference type="GO" id="GO:0016491">
    <property type="term" value="F:oxidoreductase activity"/>
    <property type="evidence" value="ECO:0007669"/>
    <property type="project" value="InterPro"/>
</dbReference>
<keyword evidence="4" id="KW-0411">Iron-sulfur</keyword>
<dbReference type="PANTHER" id="PTHR43742:SF6">
    <property type="entry name" value="OXIDOREDUCTASE YYAE-RELATED"/>
    <property type="match status" value="1"/>
</dbReference>
<dbReference type="Proteomes" id="UP000231019">
    <property type="component" value="Unassembled WGS sequence"/>
</dbReference>
<evidence type="ECO:0000256" key="3">
    <source>
        <dbReference type="ARBA" id="ARBA00023004"/>
    </source>
</evidence>
<dbReference type="AlphaFoldDB" id="A0A2M7G1B9"/>
<evidence type="ECO:0000313" key="6">
    <source>
        <dbReference type="EMBL" id="PIW15456.1"/>
    </source>
</evidence>
<dbReference type="InterPro" id="IPR006963">
    <property type="entry name" value="Mopterin_OxRdtase_4Fe-4S_dom"/>
</dbReference>
<dbReference type="EMBL" id="PFFQ01000053">
    <property type="protein sequence ID" value="PIW15456.1"/>
    <property type="molecule type" value="Genomic_DNA"/>
</dbReference>
<dbReference type="GO" id="GO:0046872">
    <property type="term" value="F:metal ion binding"/>
    <property type="evidence" value="ECO:0007669"/>
    <property type="project" value="UniProtKB-KW"/>
</dbReference>
<evidence type="ECO:0000259" key="5">
    <source>
        <dbReference type="SMART" id="SM00926"/>
    </source>
</evidence>
<keyword evidence="3" id="KW-0408">Iron</keyword>
<evidence type="ECO:0000256" key="1">
    <source>
        <dbReference type="ARBA" id="ARBA00010312"/>
    </source>
</evidence>